<dbReference type="GO" id="GO:0052706">
    <property type="term" value="F:L-histidine N(alpha)-methyltransferase activity"/>
    <property type="evidence" value="ECO:0007669"/>
    <property type="project" value="UniProtKB-EC"/>
</dbReference>
<dbReference type="OrthoDB" id="5289726at2"/>
<dbReference type="AlphaFoldDB" id="A0A4V3RY28"/>
<keyword evidence="5" id="KW-1185">Reference proteome</keyword>
<dbReference type="GO" id="GO:0032259">
    <property type="term" value="P:methylation"/>
    <property type="evidence" value="ECO:0007669"/>
    <property type="project" value="UniProtKB-KW"/>
</dbReference>
<dbReference type="InterPro" id="IPR019257">
    <property type="entry name" value="MeTrfase_dom"/>
</dbReference>
<evidence type="ECO:0000256" key="1">
    <source>
        <dbReference type="ARBA" id="ARBA00022603"/>
    </source>
</evidence>
<dbReference type="EC" id="2.1.1.44" evidence="4"/>
<reference evidence="4 5" key="1">
    <citation type="journal article" date="2017" name="Int. J. Syst. Evol. Microbiol.">
        <title>Marinicauda algicola sp. nov., isolated from a marine red alga Rhodosorus marinus.</title>
        <authorList>
            <person name="Jeong S.E."/>
            <person name="Jeon S.H."/>
            <person name="Chun B.H."/>
            <person name="Kim D.W."/>
            <person name="Jeon C.O."/>
        </authorList>
    </citation>
    <scope>NUCLEOTIDE SEQUENCE [LARGE SCALE GENOMIC DNA]</scope>
    <source>
        <strain evidence="4 5">JCM 31718</strain>
    </source>
</reference>
<dbReference type="PIRSF" id="PIRSF018005">
    <property type="entry name" value="UCP018005"/>
    <property type="match status" value="1"/>
</dbReference>
<keyword evidence="1 4" id="KW-0489">Methyltransferase</keyword>
<evidence type="ECO:0000259" key="3">
    <source>
        <dbReference type="Pfam" id="PF10017"/>
    </source>
</evidence>
<dbReference type="PANTHER" id="PTHR43397:SF1">
    <property type="entry name" value="ERGOTHIONEINE BIOSYNTHESIS PROTEIN 1"/>
    <property type="match status" value="1"/>
</dbReference>
<dbReference type="InterPro" id="IPR029063">
    <property type="entry name" value="SAM-dependent_MTases_sf"/>
</dbReference>
<dbReference type="Pfam" id="PF10017">
    <property type="entry name" value="Methyltransf_33"/>
    <property type="match status" value="1"/>
</dbReference>
<dbReference type="PANTHER" id="PTHR43397">
    <property type="entry name" value="ERGOTHIONEINE BIOSYNTHESIS PROTEIN 1"/>
    <property type="match status" value="1"/>
</dbReference>
<sequence>MNDMTRSDAASGELAFFIDLKPSLSDFRADVLAGLAKPQKAIPPKYFYDQTGSEIFDRITHLPEYYVTRTELALMDRIAPQVRALAGPQAVVLEPGAGSSVKIRKLIDALDAPAAFVGMDISGEHVRASVAELAPDHPDLVIGAVCHDFTQDIDLDALPLPEGRRVVFFPGSTIGNFELVDALNLLKTLRGWLREGDALMIGVDLRKPGSVLEAAYDDAEGATADFNFNLIERINRELSGTLDASGFTYRAFWNPYRSRVEMYLVALRDMEFEVAGHHFNMRESETIHTENSHKFTVRGFQDLAARAGFAPKTAWVHEAVPYSIHWLECGRKP</sequence>
<gene>
    <name evidence="4" type="primary">egtD</name>
    <name evidence="4" type="ORF">E5163_06685</name>
</gene>
<feature type="domain" description="Histidine-specific methyltransferase SAM-dependent" evidence="3">
    <location>
        <begin position="27"/>
        <end position="328"/>
    </location>
</feature>
<keyword evidence="2 4" id="KW-0808">Transferase</keyword>
<comment type="caution">
    <text evidence="4">The sequence shown here is derived from an EMBL/GenBank/DDBJ whole genome shotgun (WGS) entry which is preliminary data.</text>
</comment>
<dbReference type="InterPro" id="IPR017804">
    <property type="entry name" value="MeTrfase_EgtD-like"/>
</dbReference>
<proteinExistence type="predicted"/>
<dbReference type="EMBL" id="SRXW01000002">
    <property type="protein sequence ID" value="TGY88819.1"/>
    <property type="molecule type" value="Genomic_DNA"/>
</dbReference>
<organism evidence="4 5">
    <name type="scientific">Marinicauda algicola</name>
    <dbReference type="NCBI Taxonomy" id="2029849"/>
    <lineage>
        <taxon>Bacteria</taxon>
        <taxon>Pseudomonadati</taxon>
        <taxon>Pseudomonadota</taxon>
        <taxon>Alphaproteobacteria</taxon>
        <taxon>Maricaulales</taxon>
        <taxon>Maricaulaceae</taxon>
        <taxon>Marinicauda</taxon>
    </lineage>
</organism>
<dbReference type="SUPFAM" id="SSF53335">
    <property type="entry name" value="S-adenosyl-L-methionine-dependent methyltransferases"/>
    <property type="match status" value="1"/>
</dbReference>
<dbReference type="Proteomes" id="UP000308054">
    <property type="component" value="Unassembled WGS sequence"/>
</dbReference>
<dbReference type="InterPro" id="IPR035094">
    <property type="entry name" value="EgtD"/>
</dbReference>
<protein>
    <submittedName>
        <fullName evidence="4">L-histidine N(Alpha)-methyltransferase</fullName>
        <ecNumber evidence="4">2.1.1.44</ecNumber>
    </submittedName>
</protein>
<evidence type="ECO:0000313" key="5">
    <source>
        <dbReference type="Proteomes" id="UP000308054"/>
    </source>
</evidence>
<accession>A0A4V3RY28</accession>
<dbReference type="NCBIfam" id="TIGR03438">
    <property type="entry name" value="egtD_ergothio"/>
    <property type="match status" value="1"/>
</dbReference>
<evidence type="ECO:0000313" key="4">
    <source>
        <dbReference type="EMBL" id="TGY88819.1"/>
    </source>
</evidence>
<dbReference type="Gene3D" id="3.40.50.150">
    <property type="entry name" value="Vaccinia Virus protein VP39"/>
    <property type="match status" value="1"/>
</dbReference>
<name>A0A4V3RY28_9PROT</name>
<evidence type="ECO:0000256" key="2">
    <source>
        <dbReference type="ARBA" id="ARBA00022679"/>
    </source>
</evidence>
<dbReference type="InterPro" id="IPR051128">
    <property type="entry name" value="EgtD_Methyltrsf_superfamily"/>
</dbReference>